<dbReference type="Gene3D" id="3.40.50.2000">
    <property type="entry name" value="Glycogen Phosphorylase B"/>
    <property type="match status" value="2"/>
</dbReference>
<dbReference type="SUPFAM" id="SSF53756">
    <property type="entry name" value="UDP-Glycosyltransferase/glycogen phosphorylase"/>
    <property type="match status" value="1"/>
</dbReference>
<dbReference type="Pfam" id="PF13692">
    <property type="entry name" value="Glyco_trans_1_4"/>
    <property type="match status" value="1"/>
</dbReference>
<organism evidence="2 3">
    <name type="scientific">Tahibacter amnicola</name>
    <dbReference type="NCBI Taxonomy" id="2976241"/>
    <lineage>
        <taxon>Bacteria</taxon>
        <taxon>Pseudomonadati</taxon>
        <taxon>Pseudomonadota</taxon>
        <taxon>Gammaproteobacteria</taxon>
        <taxon>Lysobacterales</taxon>
        <taxon>Rhodanobacteraceae</taxon>
        <taxon>Tahibacter</taxon>
    </lineage>
</organism>
<keyword evidence="1" id="KW-0808">Transferase</keyword>
<name>A0ABY6BDS0_9GAMM</name>
<dbReference type="PANTHER" id="PTHR46401">
    <property type="entry name" value="GLYCOSYLTRANSFERASE WBBK-RELATED"/>
    <property type="match status" value="1"/>
</dbReference>
<proteinExistence type="predicted"/>
<reference evidence="2" key="1">
    <citation type="submission" date="2022-09" db="EMBL/GenBank/DDBJ databases">
        <title>Tahibacter sp. nov., isolated from a fresh water.</title>
        <authorList>
            <person name="Baek J.H."/>
            <person name="Lee J.K."/>
            <person name="Kim J.M."/>
            <person name="Jeon C.O."/>
        </authorList>
    </citation>
    <scope>NUCLEOTIDE SEQUENCE</scope>
    <source>
        <strain evidence="2">W38</strain>
    </source>
</reference>
<dbReference type="PANTHER" id="PTHR46401:SF2">
    <property type="entry name" value="GLYCOSYLTRANSFERASE WBBK-RELATED"/>
    <property type="match status" value="1"/>
</dbReference>
<evidence type="ECO:0000256" key="1">
    <source>
        <dbReference type="ARBA" id="ARBA00022679"/>
    </source>
</evidence>
<dbReference type="Proteomes" id="UP001064632">
    <property type="component" value="Chromosome"/>
</dbReference>
<accession>A0ABY6BDS0</accession>
<dbReference type="RefSeq" id="WP_261694933.1">
    <property type="nucleotide sequence ID" value="NZ_CP104694.1"/>
</dbReference>
<protein>
    <submittedName>
        <fullName evidence="2">Glycosyltransferase family 4 protein</fullName>
    </submittedName>
</protein>
<evidence type="ECO:0000313" key="3">
    <source>
        <dbReference type="Proteomes" id="UP001064632"/>
    </source>
</evidence>
<dbReference type="EMBL" id="CP104694">
    <property type="protein sequence ID" value="UXI67965.1"/>
    <property type="molecule type" value="Genomic_DNA"/>
</dbReference>
<keyword evidence="3" id="KW-1185">Reference proteome</keyword>
<dbReference type="CDD" id="cd03801">
    <property type="entry name" value="GT4_PimA-like"/>
    <property type="match status" value="1"/>
</dbReference>
<sequence length="400" mass="44681">MKRIAIVVQRWHDEVVGGSEALAWHYAELLAPHYAVEVLTSCARDYRTWANELPAGESQHDGITLRRFPTAWPRGPWFNDLHRRLLADYARRQPGAEGPLGWRPQLAEEFIRAQGPWCPGLYDWLDAEHERYACVLFCTYLYPTTHFSLSVVPPRKQVLIPTLHDEPPAYLPVYAAAARACGHRIWLTDAERRLGRRLWQVDEGDVVGMAVDTRIADARNPHARGETSYFLYCGRIDEAKGCGELIDAFLALRRERREPVQLWLTGSEGMPLPSHPDIRFLGFVDADSKSALMAGATAFVMPSALESFSIVTLEAMAQTAPVIVNARCDVLADHVTRSGGGITYSSRNGLVDAMRQALSLDTDARQAMGSSGRRYVLEHYDRTAVAQRLQAVVARACAQA</sequence>
<gene>
    <name evidence="2" type="ORF">N4264_25095</name>
</gene>
<evidence type="ECO:0000313" key="2">
    <source>
        <dbReference type="EMBL" id="UXI67965.1"/>
    </source>
</evidence>